<dbReference type="GO" id="GO:0005198">
    <property type="term" value="F:structural molecule activity"/>
    <property type="evidence" value="ECO:0007669"/>
    <property type="project" value="InterPro"/>
</dbReference>
<organism evidence="3 4">
    <name type="scientific">Candida boidinii</name>
    <name type="common">Yeast</name>
    <dbReference type="NCBI Taxonomy" id="5477"/>
    <lineage>
        <taxon>Eukaryota</taxon>
        <taxon>Fungi</taxon>
        <taxon>Dikarya</taxon>
        <taxon>Ascomycota</taxon>
        <taxon>Saccharomycotina</taxon>
        <taxon>Pichiomycetes</taxon>
        <taxon>Pichiales</taxon>
        <taxon>Pichiaceae</taxon>
        <taxon>Ogataea</taxon>
        <taxon>Ogataea/Candida clade</taxon>
    </lineage>
</organism>
<dbReference type="GO" id="GO:0016192">
    <property type="term" value="P:vesicle-mediated transport"/>
    <property type="evidence" value="ECO:0007669"/>
    <property type="project" value="InterPro"/>
</dbReference>
<gene>
    <name evidence="3" type="ORF">Cboi02_000276700</name>
</gene>
<dbReference type="GO" id="GO:0030126">
    <property type="term" value="C:COPI vesicle coat"/>
    <property type="evidence" value="ECO:0007669"/>
    <property type="project" value="InterPro"/>
</dbReference>
<evidence type="ECO:0000256" key="1">
    <source>
        <dbReference type="SAM" id="MobiDB-lite"/>
    </source>
</evidence>
<protein>
    <submittedName>
        <fullName evidence="3">Unnamed protein product</fullName>
    </submittedName>
</protein>
<dbReference type="GO" id="GO:0006886">
    <property type="term" value="P:intracellular protein transport"/>
    <property type="evidence" value="ECO:0007669"/>
    <property type="project" value="InterPro"/>
</dbReference>
<feature type="domain" description="Coatomer alpha subunit C-terminal" evidence="2">
    <location>
        <begin position="15"/>
        <end position="366"/>
    </location>
</feature>
<dbReference type="EMBL" id="BSXN01000867">
    <property type="protein sequence ID" value="GME70234.1"/>
    <property type="molecule type" value="Genomic_DNA"/>
</dbReference>
<dbReference type="AlphaFoldDB" id="A0A9W6WHS6"/>
<accession>A0A9W6WHS6</accession>
<sequence>MEALTIDDSEEAADKEDETHDPFAEEVVFDDDEGLGEDEGWDLGDEELDVGNEEDESFVNVEEGTNPEISQWLLNSKCAGQYVAAGAFEAAAQMLNKQVGVVNFEPLREHFMEIYQASKLSLPAVDGFESLPAYIRADPQEEMADKISPFIPKISLESELQSGFKLFRSNKLEEALQVFRNLIYHISLSVVDNKDDEEKSKEALKVCREYILGLSIELARRDLPADDVKRNLELAAYFTKTGLQPSHRVNALQVAMTQSFKNKNFASASYFADEFLKIMTSGPRADQAQKIKAKSDQIATDAIEIDFDPYADFNICPLTYTPIYQGSPSVTESLTGAKYHASAKGKVCPITKITAIGAPSSGLRILA</sequence>
<dbReference type="InterPro" id="IPR010714">
    <property type="entry name" value="Coatomer_asu_C"/>
</dbReference>
<comment type="caution">
    <text evidence="3">The sequence shown here is derived from an EMBL/GenBank/DDBJ whole genome shotgun (WGS) entry which is preliminary data.</text>
</comment>
<feature type="compositionally biased region" description="Acidic residues" evidence="1">
    <location>
        <begin position="1"/>
        <end position="16"/>
    </location>
</feature>
<feature type="region of interest" description="Disordered" evidence="1">
    <location>
        <begin position="1"/>
        <end position="24"/>
    </location>
</feature>
<dbReference type="Pfam" id="PF06957">
    <property type="entry name" value="COPI_C"/>
    <property type="match status" value="1"/>
</dbReference>
<evidence type="ECO:0000313" key="4">
    <source>
        <dbReference type="Proteomes" id="UP001165120"/>
    </source>
</evidence>
<evidence type="ECO:0000313" key="3">
    <source>
        <dbReference type="EMBL" id="GME70234.1"/>
    </source>
</evidence>
<name>A0A9W6WHS6_CANBO</name>
<reference evidence="3" key="1">
    <citation type="submission" date="2023-04" db="EMBL/GenBank/DDBJ databases">
        <title>Candida boidinii NBRC 10035.</title>
        <authorList>
            <person name="Ichikawa N."/>
            <person name="Sato H."/>
            <person name="Tonouchi N."/>
        </authorList>
    </citation>
    <scope>NUCLEOTIDE SEQUENCE</scope>
    <source>
        <strain evidence="3">NBRC 10035</strain>
    </source>
</reference>
<proteinExistence type="predicted"/>
<evidence type="ECO:0000259" key="2">
    <source>
        <dbReference type="Pfam" id="PF06957"/>
    </source>
</evidence>
<keyword evidence="4" id="KW-1185">Reference proteome</keyword>
<dbReference type="Proteomes" id="UP001165120">
    <property type="component" value="Unassembled WGS sequence"/>
</dbReference>